<dbReference type="Gene3D" id="1.10.10.60">
    <property type="entry name" value="Homeodomain-like"/>
    <property type="match status" value="2"/>
</dbReference>
<comment type="caution">
    <text evidence="5">The sequence shown here is derived from an EMBL/GenBank/DDBJ whole genome shotgun (WGS) entry which is preliminary data.</text>
</comment>
<dbReference type="SUPFAM" id="SSF51215">
    <property type="entry name" value="Regulatory protein AraC"/>
    <property type="match status" value="1"/>
</dbReference>
<dbReference type="InterPro" id="IPR018062">
    <property type="entry name" value="HTH_AraC-typ_CS"/>
</dbReference>
<dbReference type="PROSITE" id="PS00041">
    <property type="entry name" value="HTH_ARAC_FAMILY_1"/>
    <property type="match status" value="1"/>
</dbReference>
<dbReference type="PANTHER" id="PTHR43280">
    <property type="entry name" value="ARAC-FAMILY TRANSCRIPTIONAL REGULATOR"/>
    <property type="match status" value="1"/>
</dbReference>
<dbReference type="PANTHER" id="PTHR43280:SF2">
    <property type="entry name" value="HTH-TYPE TRANSCRIPTIONAL REGULATOR EXSA"/>
    <property type="match status" value="1"/>
</dbReference>
<dbReference type="PROSITE" id="PS01124">
    <property type="entry name" value="HTH_ARAC_FAMILY_2"/>
    <property type="match status" value="1"/>
</dbReference>
<accession>A0A9D1EGM2</accession>
<dbReference type="SMART" id="SM00342">
    <property type="entry name" value="HTH_ARAC"/>
    <property type="match status" value="1"/>
</dbReference>
<evidence type="ECO:0000313" key="5">
    <source>
        <dbReference type="EMBL" id="HIR89914.1"/>
    </source>
</evidence>
<dbReference type="InterPro" id="IPR018060">
    <property type="entry name" value="HTH_AraC"/>
</dbReference>
<feature type="domain" description="HTH araC/xylS-type" evidence="4">
    <location>
        <begin position="254"/>
        <end position="351"/>
    </location>
</feature>
<organism evidence="5 6">
    <name type="scientific">Candidatus Fimimorpha faecalis</name>
    <dbReference type="NCBI Taxonomy" id="2840824"/>
    <lineage>
        <taxon>Bacteria</taxon>
        <taxon>Bacillati</taxon>
        <taxon>Bacillota</taxon>
        <taxon>Clostridia</taxon>
        <taxon>Eubacteriales</taxon>
        <taxon>Candidatus Fimimorpha</taxon>
    </lineage>
</organism>
<evidence type="ECO:0000259" key="4">
    <source>
        <dbReference type="PROSITE" id="PS01124"/>
    </source>
</evidence>
<evidence type="ECO:0000256" key="3">
    <source>
        <dbReference type="ARBA" id="ARBA00023163"/>
    </source>
</evidence>
<dbReference type="Gene3D" id="2.60.120.10">
    <property type="entry name" value="Jelly Rolls"/>
    <property type="match status" value="1"/>
</dbReference>
<keyword evidence="1" id="KW-0805">Transcription regulation</keyword>
<gene>
    <name evidence="5" type="ORF">IAC96_13300</name>
</gene>
<keyword evidence="2" id="KW-0238">DNA-binding</keyword>
<dbReference type="Pfam" id="PF12833">
    <property type="entry name" value="HTH_18"/>
    <property type="match status" value="1"/>
</dbReference>
<reference evidence="5" key="1">
    <citation type="submission" date="2020-10" db="EMBL/GenBank/DDBJ databases">
        <authorList>
            <person name="Gilroy R."/>
        </authorList>
    </citation>
    <scope>NUCLEOTIDE SEQUENCE</scope>
    <source>
        <strain evidence="5">ChiW13-3771</strain>
    </source>
</reference>
<dbReference type="GO" id="GO:0043565">
    <property type="term" value="F:sequence-specific DNA binding"/>
    <property type="evidence" value="ECO:0007669"/>
    <property type="project" value="InterPro"/>
</dbReference>
<reference evidence="5" key="2">
    <citation type="journal article" date="2021" name="PeerJ">
        <title>Extensive microbial diversity within the chicken gut microbiome revealed by metagenomics and culture.</title>
        <authorList>
            <person name="Gilroy R."/>
            <person name="Ravi A."/>
            <person name="Getino M."/>
            <person name="Pursley I."/>
            <person name="Horton D.L."/>
            <person name="Alikhan N.F."/>
            <person name="Baker D."/>
            <person name="Gharbi K."/>
            <person name="Hall N."/>
            <person name="Watson M."/>
            <person name="Adriaenssens E.M."/>
            <person name="Foster-Nyarko E."/>
            <person name="Jarju S."/>
            <person name="Secka A."/>
            <person name="Antonio M."/>
            <person name="Oren A."/>
            <person name="Chaudhuri R.R."/>
            <person name="La Ragione R."/>
            <person name="Hildebrand F."/>
            <person name="Pallen M.J."/>
        </authorList>
    </citation>
    <scope>NUCLEOTIDE SEQUENCE</scope>
    <source>
        <strain evidence="5">ChiW13-3771</strain>
    </source>
</reference>
<dbReference type="Pfam" id="PF02311">
    <property type="entry name" value="AraC_binding"/>
    <property type="match status" value="1"/>
</dbReference>
<evidence type="ECO:0000313" key="6">
    <source>
        <dbReference type="Proteomes" id="UP000824201"/>
    </source>
</evidence>
<keyword evidence="3" id="KW-0804">Transcription</keyword>
<proteinExistence type="predicted"/>
<evidence type="ECO:0000256" key="1">
    <source>
        <dbReference type="ARBA" id="ARBA00023015"/>
    </source>
</evidence>
<dbReference type="SUPFAM" id="SSF46689">
    <property type="entry name" value="Homeodomain-like"/>
    <property type="match status" value="1"/>
</dbReference>
<protein>
    <submittedName>
        <fullName evidence="5">Helix-turn-helix domain-containing protein</fullName>
    </submittedName>
</protein>
<dbReference type="AlphaFoldDB" id="A0A9D1EGM2"/>
<dbReference type="EMBL" id="DVHN01000188">
    <property type="protein sequence ID" value="HIR89914.1"/>
    <property type="molecule type" value="Genomic_DNA"/>
</dbReference>
<dbReference type="GO" id="GO:0003700">
    <property type="term" value="F:DNA-binding transcription factor activity"/>
    <property type="evidence" value="ECO:0007669"/>
    <property type="project" value="InterPro"/>
</dbReference>
<name>A0A9D1EGM2_9FIRM</name>
<dbReference type="InterPro" id="IPR003313">
    <property type="entry name" value="AraC-bd"/>
</dbReference>
<sequence>MNQKLKETFREITELNCDEKFYKAYFEASKSQHTLEQFLADIDKEDAIRRHLVIPDLLPNIISYYMDDDEYFSENDGRNIFISRHNRYTPGFTHKHNFFEIVYVYSGKCVQNIGRKRLCFQRGDFIFIAPGVFHNIEVFNDNTTVFNILLKKATFYQMFAPLMKQNDIVSEFFSEGLYNSQHINYLIFHTGATGKPNIQKHMIQLYQEHLFHDACSDQIMIGMMTILVGLITRYYLSTVESSLTDNKRQEPDHFMVLNYIQLNLNTVTLTDVAKHFGFSISYCSRLIKASTGLSFNEWRSALRMRRAERMLLNTNKTVAAISEELGYMNPETFIRSFKKFTQMTPTQYRKQIDSYTRN</sequence>
<dbReference type="Proteomes" id="UP000824201">
    <property type="component" value="Unassembled WGS sequence"/>
</dbReference>
<dbReference type="InterPro" id="IPR037923">
    <property type="entry name" value="HTH-like"/>
</dbReference>
<evidence type="ECO:0000256" key="2">
    <source>
        <dbReference type="ARBA" id="ARBA00023125"/>
    </source>
</evidence>
<dbReference type="InterPro" id="IPR014710">
    <property type="entry name" value="RmlC-like_jellyroll"/>
</dbReference>
<dbReference type="InterPro" id="IPR009057">
    <property type="entry name" value="Homeodomain-like_sf"/>
</dbReference>